<evidence type="ECO:0000313" key="3">
    <source>
        <dbReference type="EMBL" id="SPO31749.1"/>
    </source>
</evidence>
<dbReference type="AlphaFoldDB" id="A0A5C3ER16"/>
<dbReference type="EMBL" id="OOIN01000040">
    <property type="protein sequence ID" value="SPO31749.1"/>
    <property type="molecule type" value="Genomic_DNA"/>
</dbReference>
<feature type="signal peptide" evidence="2">
    <location>
        <begin position="1"/>
        <end position="20"/>
    </location>
</feature>
<keyword evidence="4" id="KW-1185">Reference proteome</keyword>
<keyword evidence="2" id="KW-0732">Signal</keyword>
<evidence type="ECO:0000256" key="2">
    <source>
        <dbReference type="SAM" id="SignalP"/>
    </source>
</evidence>
<name>A0A5C3ER16_9BASI</name>
<sequence length="173" mass="19048">MKFNIFFVALALSSSSLSLAAPLPLGGFGSMFGRVARAGRNGESSAGFVPHETYPYQREGEEDRRGFHTATLYTGFVPHETYTLQGEGEEGRGGFQTVPLQQYPIPPRRPTRYQSPLPGSREGSTLHPLSPNRPRYPTHSDAVRGEDILGPRPNEEIHHASHESFGSRRSTSP</sequence>
<accession>A0A5C3ER16</accession>
<evidence type="ECO:0000313" key="4">
    <source>
        <dbReference type="Proteomes" id="UP000324022"/>
    </source>
</evidence>
<feature type="compositionally biased region" description="Basic and acidic residues" evidence="1">
    <location>
        <begin position="141"/>
        <end position="166"/>
    </location>
</feature>
<feature type="region of interest" description="Disordered" evidence="1">
    <location>
        <begin position="85"/>
        <end position="173"/>
    </location>
</feature>
<gene>
    <name evidence="3" type="ORF">UTRI_06543_B</name>
</gene>
<organism evidence="3 4">
    <name type="scientific">Ustilago trichophora</name>
    <dbReference type="NCBI Taxonomy" id="86804"/>
    <lineage>
        <taxon>Eukaryota</taxon>
        <taxon>Fungi</taxon>
        <taxon>Dikarya</taxon>
        <taxon>Basidiomycota</taxon>
        <taxon>Ustilaginomycotina</taxon>
        <taxon>Ustilaginomycetes</taxon>
        <taxon>Ustilaginales</taxon>
        <taxon>Ustilaginaceae</taxon>
        <taxon>Ustilago</taxon>
    </lineage>
</organism>
<evidence type="ECO:0000256" key="1">
    <source>
        <dbReference type="SAM" id="MobiDB-lite"/>
    </source>
</evidence>
<protein>
    <submittedName>
        <fullName evidence="3">Uncharacterized protein</fullName>
    </submittedName>
</protein>
<reference evidence="3 4" key="1">
    <citation type="submission" date="2018-03" db="EMBL/GenBank/DDBJ databases">
        <authorList>
            <person name="Guldener U."/>
        </authorList>
    </citation>
    <scope>NUCLEOTIDE SEQUENCE [LARGE SCALE GENOMIC DNA]</scope>
    <source>
        <strain evidence="3 4">NBRC100155</strain>
    </source>
</reference>
<proteinExistence type="predicted"/>
<feature type="chain" id="PRO_5023011939" evidence="2">
    <location>
        <begin position="21"/>
        <end position="173"/>
    </location>
</feature>
<dbReference type="Proteomes" id="UP000324022">
    <property type="component" value="Unassembled WGS sequence"/>
</dbReference>